<sequence length="40" mass="4784">MLLVRWIFDRPVDRKGIRLVGAFLMVWFLIWGVLRNLIGL</sequence>
<comment type="caution">
    <text evidence="2">The sequence shown here is derived from an EMBL/GenBank/DDBJ whole genome shotgun (WGS) entry which is preliminary data.</text>
</comment>
<evidence type="ECO:0000313" key="2">
    <source>
        <dbReference type="EMBL" id="EJW99139.1"/>
    </source>
</evidence>
<organism evidence="2">
    <name type="scientific">gut metagenome</name>
    <dbReference type="NCBI Taxonomy" id="749906"/>
    <lineage>
        <taxon>unclassified sequences</taxon>
        <taxon>metagenomes</taxon>
        <taxon>organismal metagenomes</taxon>
    </lineage>
</organism>
<name>J9GI31_9ZZZZ</name>
<proteinExistence type="predicted"/>
<reference evidence="2" key="1">
    <citation type="journal article" date="2012" name="PLoS ONE">
        <title>Gene sets for utilization of primary and secondary nutrition supplies in the distal gut of endangered iberian lynx.</title>
        <authorList>
            <person name="Alcaide M."/>
            <person name="Messina E."/>
            <person name="Richter M."/>
            <person name="Bargiela R."/>
            <person name="Peplies J."/>
            <person name="Huws S.A."/>
            <person name="Newbold C.J."/>
            <person name="Golyshin P.N."/>
            <person name="Simon M.A."/>
            <person name="Lopez G."/>
            <person name="Yakimov M.M."/>
            <person name="Ferrer M."/>
        </authorList>
    </citation>
    <scope>NUCLEOTIDE SEQUENCE</scope>
</reference>
<feature type="transmembrane region" description="Helical" evidence="1">
    <location>
        <begin position="16"/>
        <end position="34"/>
    </location>
</feature>
<evidence type="ECO:0000256" key="1">
    <source>
        <dbReference type="SAM" id="Phobius"/>
    </source>
</evidence>
<keyword evidence="1" id="KW-0812">Transmembrane</keyword>
<accession>J9GI31</accession>
<keyword evidence="1" id="KW-1133">Transmembrane helix</keyword>
<protein>
    <submittedName>
        <fullName evidence="2">Uncharacterized protein</fullName>
    </submittedName>
</protein>
<dbReference type="EMBL" id="AMCI01003953">
    <property type="protein sequence ID" value="EJW99139.1"/>
    <property type="molecule type" value="Genomic_DNA"/>
</dbReference>
<gene>
    <name evidence="2" type="ORF">EVA_12755</name>
</gene>
<keyword evidence="1" id="KW-0472">Membrane</keyword>
<dbReference type="AlphaFoldDB" id="J9GI31"/>